<keyword evidence="2" id="KW-0732">Signal</keyword>
<evidence type="ECO:0000256" key="2">
    <source>
        <dbReference type="SAM" id="SignalP"/>
    </source>
</evidence>
<sequence>MKKIAFTLMMLMTTLNLFAQNNEVEMADAFRSNGKIYVVVAVIVIILVGLLVYLFTLDKRLKMLEKKSSDKN</sequence>
<evidence type="ECO:0000313" key="3">
    <source>
        <dbReference type="EMBL" id="TCC92455.1"/>
    </source>
</evidence>
<feature type="transmembrane region" description="Helical" evidence="1">
    <location>
        <begin position="35"/>
        <end position="57"/>
    </location>
</feature>
<gene>
    <name evidence="3" type="ORF">EZ428_10245</name>
</gene>
<keyword evidence="1" id="KW-0472">Membrane</keyword>
<dbReference type="AlphaFoldDB" id="A0A4R0MYU1"/>
<organism evidence="3 4">
    <name type="scientific">Pedobacter frigiditerrae</name>
    <dbReference type="NCBI Taxonomy" id="2530452"/>
    <lineage>
        <taxon>Bacteria</taxon>
        <taxon>Pseudomonadati</taxon>
        <taxon>Bacteroidota</taxon>
        <taxon>Sphingobacteriia</taxon>
        <taxon>Sphingobacteriales</taxon>
        <taxon>Sphingobacteriaceae</taxon>
        <taxon>Pedobacter</taxon>
    </lineage>
</organism>
<feature type="chain" id="PRO_5020711638" evidence="2">
    <location>
        <begin position="20"/>
        <end position="72"/>
    </location>
</feature>
<keyword evidence="4" id="KW-1185">Reference proteome</keyword>
<evidence type="ECO:0000256" key="1">
    <source>
        <dbReference type="SAM" id="Phobius"/>
    </source>
</evidence>
<dbReference type="Pfam" id="PF20077">
    <property type="entry name" value="CcmD_alt"/>
    <property type="match status" value="1"/>
</dbReference>
<proteinExistence type="predicted"/>
<feature type="signal peptide" evidence="2">
    <location>
        <begin position="1"/>
        <end position="19"/>
    </location>
</feature>
<name>A0A4R0MYU1_9SPHI</name>
<reference evidence="3 4" key="1">
    <citation type="submission" date="2019-02" db="EMBL/GenBank/DDBJ databases">
        <title>Pedobacter sp. RP-1-13 sp. nov., isolated from Arctic soil.</title>
        <authorList>
            <person name="Dahal R.H."/>
        </authorList>
    </citation>
    <scope>NUCLEOTIDE SEQUENCE [LARGE SCALE GENOMIC DNA]</scope>
    <source>
        <strain evidence="3 4">RP-1-13</strain>
    </source>
</reference>
<evidence type="ECO:0000313" key="4">
    <source>
        <dbReference type="Proteomes" id="UP000292884"/>
    </source>
</evidence>
<dbReference type="EMBL" id="SJSK01000002">
    <property type="protein sequence ID" value="TCC92455.1"/>
    <property type="molecule type" value="Genomic_DNA"/>
</dbReference>
<keyword evidence="1" id="KW-1133">Transmembrane helix</keyword>
<comment type="caution">
    <text evidence="3">The sequence shown here is derived from an EMBL/GenBank/DDBJ whole genome shotgun (WGS) entry which is preliminary data.</text>
</comment>
<accession>A0A4R0MYU1</accession>
<dbReference type="Proteomes" id="UP000292884">
    <property type="component" value="Unassembled WGS sequence"/>
</dbReference>
<protein>
    <submittedName>
        <fullName evidence="3">CcmD family protein</fullName>
    </submittedName>
</protein>
<keyword evidence="1" id="KW-0812">Transmembrane</keyword>